<evidence type="ECO:0000256" key="1">
    <source>
        <dbReference type="PROSITE-ProRule" id="PRU00409"/>
    </source>
</evidence>
<dbReference type="PATRIC" id="fig|927704.6.peg.1899"/>
<dbReference type="RefSeq" id="WP_014424967.1">
    <property type="nucleotide sequence ID" value="NC_017068.1"/>
</dbReference>
<dbReference type="EMBL" id="AP012292">
    <property type="protein sequence ID" value="BAL83536.1"/>
    <property type="molecule type" value="Genomic_DNA"/>
</dbReference>
<proteinExistence type="predicted"/>
<dbReference type="InterPro" id="IPR011761">
    <property type="entry name" value="ATP-grasp"/>
</dbReference>
<evidence type="ECO:0000313" key="4">
    <source>
        <dbReference type="Proteomes" id="UP000007887"/>
    </source>
</evidence>
<dbReference type="InterPro" id="IPR005479">
    <property type="entry name" value="CPAse_ATP-bd"/>
</dbReference>
<evidence type="ECO:0000313" key="3">
    <source>
        <dbReference type="EMBL" id="BAL83536.1"/>
    </source>
</evidence>
<evidence type="ECO:0000259" key="2">
    <source>
        <dbReference type="PROSITE" id="PS50975"/>
    </source>
</evidence>
<feature type="domain" description="ATP-grasp" evidence="2">
    <location>
        <begin position="122"/>
        <end position="320"/>
    </location>
</feature>
<accession>I0GRZ9</accession>
<dbReference type="eggNOG" id="COG0189">
    <property type="taxonomic scope" value="Bacteria"/>
</dbReference>
<name>I0GRZ9_SELRL</name>
<keyword evidence="1" id="KW-0067">ATP-binding</keyword>
<dbReference type="InterPro" id="IPR048764">
    <property type="entry name" value="PylC_N"/>
</dbReference>
<dbReference type="OrthoDB" id="9803907at2"/>
<dbReference type="Pfam" id="PF15632">
    <property type="entry name" value="ATPgrasp_Ter"/>
    <property type="match status" value="1"/>
</dbReference>
<dbReference type="GO" id="GO:0005524">
    <property type="term" value="F:ATP binding"/>
    <property type="evidence" value="ECO:0007669"/>
    <property type="project" value="UniProtKB-UniRule"/>
</dbReference>
<sequence>MVHINVLFTAVSGWPTHATVGALRQSKNAEYTIVGVDCNPNVGSLNYVDYLYKVPRCDDVSYIDKLMEICKKHDIDIIVPLISEDIGPLWANRVLFEDEGIKILLSDKDSKLMIANDKLRLEQFLNDNGIHVMPRTVPYNEETLDADLESFGYPEKPIAVKLKDGCGAVGFKVLDEDKAHNVDRLPSRELRANPYINKEQLMKLPTKERYVLSEYLPGRECGALCLVDHGRVVYCLVHENYDMQYATTTDAELVRNEKVEEIVKKVCALLKLDGNIGFDFKRDAEGNVRLLECNPRISATVSLAVKAGVNVVEMGIFHKLGLPIDENIEPLYGMRLQRVYGTLYTYKGKPYGKE</sequence>
<dbReference type="AlphaFoldDB" id="I0GRZ9"/>
<dbReference type="KEGG" id="sri:SELR_18280"/>
<dbReference type="GO" id="GO:0046872">
    <property type="term" value="F:metal ion binding"/>
    <property type="evidence" value="ECO:0007669"/>
    <property type="project" value="InterPro"/>
</dbReference>
<gene>
    <name evidence="3" type="ordered locus">SELR_18280</name>
</gene>
<organism evidence="3 4">
    <name type="scientific">Selenomonas ruminantium subsp. lactilytica (strain NBRC 103574 / TAM6421)</name>
    <dbReference type="NCBI Taxonomy" id="927704"/>
    <lineage>
        <taxon>Bacteria</taxon>
        <taxon>Bacillati</taxon>
        <taxon>Bacillota</taxon>
        <taxon>Negativicutes</taxon>
        <taxon>Selenomonadales</taxon>
        <taxon>Selenomonadaceae</taxon>
        <taxon>Selenomonas</taxon>
    </lineage>
</organism>
<dbReference type="HOGENOM" id="CLU_052967_2_0_9"/>
<reference evidence="3 4" key="1">
    <citation type="submission" date="2011-10" db="EMBL/GenBank/DDBJ databases">
        <title>Whole genome sequence of Selenomonas ruminantium subsp. lactilytica TAM6421.</title>
        <authorList>
            <person name="Oguchi A."/>
            <person name="Ankai A."/>
            <person name="Kaneko J."/>
            <person name="Yamada-Narita S."/>
            <person name="Fukui S."/>
            <person name="Takahashi M."/>
            <person name="Onodera T."/>
            <person name="Kojima S."/>
            <person name="Fushimi T."/>
            <person name="Abe N."/>
            <person name="Kamio Y."/>
            <person name="Yamazaki S."/>
            <person name="Fujita N."/>
        </authorList>
    </citation>
    <scope>NUCLEOTIDE SEQUENCE [LARGE SCALE GENOMIC DNA]</scope>
    <source>
        <strain evidence="4">NBRC 103574 / TAM6421</strain>
    </source>
</reference>
<dbReference type="PROSITE" id="PS50975">
    <property type="entry name" value="ATP_GRASP"/>
    <property type="match status" value="1"/>
</dbReference>
<protein>
    <recommendedName>
        <fullName evidence="2">ATP-grasp domain-containing protein</fullName>
    </recommendedName>
</protein>
<dbReference type="Proteomes" id="UP000007887">
    <property type="component" value="Chromosome"/>
</dbReference>
<dbReference type="Gene3D" id="3.30.470.20">
    <property type="entry name" value="ATP-grasp fold, B domain"/>
    <property type="match status" value="1"/>
</dbReference>
<dbReference type="PROSITE" id="PS00867">
    <property type="entry name" value="CPSASE_2"/>
    <property type="match status" value="1"/>
</dbReference>
<dbReference type="Gene3D" id="3.40.50.20">
    <property type="match status" value="1"/>
</dbReference>
<dbReference type="SUPFAM" id="SSF56059">
    <property type="entry name" value="Glutathione synthetase ATP-binding domain-like"/>
    <property type="match status" value="1"/>
</dbReference>
<dbReference type="Pfam" id="PF21360">
    <property type="entry name" value="PylC-like_N"/>
    <property type="match status" value="1"/>
</dbReference>
<keyword evidence="1" id="KW-0547">Nucleotide-binding</keyword>